<name>A0ABT8FJD1_9ACTN</name>
<evidence type="ECO:0000256" key="1">
    <source>
        <dbReference type="SAM" id="SignalP"/>
    </source>
</evidence>
<dbReference type="SUPFAM" id="SSF75304">
    <property type="entry name" value="Amidase signature (AS) enzymes"/>
    <property type="match status" value="1"/>
</dbReference>
<dbReference type="PANTHER" id="PTHR42678">
    <property type="entry name" value="AMIDASE"/>
    <property type="match status" value="1"/>
</dbReference>
<gene>
    <name evidence="4" type="ORF">QWY28_16170</name>
</gene>
<evidence type="ECO:0000259" key="3">
    <source>
        <dbReference type="Pfam" id="PF16640"/>
    </source>
</evidence>
<dbReference type="PANTHER" id="PTHR42678:SF11">
    <property type="entry name" value="AMIDASE FAMILY PROTEIN"/>
    <property type="match status" value="1"/>
</dbReference>
<dbReference type="Pfam" id="PF16640">
    <property type="entry name" value="Big_3_5"/>
    <property type="match status" value="1"/>
</dbReference>
<evidence type="ECO:0000259" key="2">
    <source>
        <dbReference type="Pfam" id="PF01425"/>
    </source>
</evidence>
<dbReference type="EMBL" id="JAUHJQ010000007">
    <property type="protein sequence ID" value="MDN4174497.1"/>
    <property type="molecule type" value="Genomic_DNA"/>
</dbReference>
<dbReference type="PROSITE" id="PS51318">
    <property type="entry name" value="TAT"/>
    <property type="match status" value="1"/>
</dbReference>
<evidence type="ECO:0000313" key="4">
    <source>
        <dbReference type="EMBL" id="MDN4174497.1"/>
    </source>
</evidence>
<evidence type="ECO:0000313" key="5">
    <source>
        <dbReference type="Proteomes" id="UP001168620"/>
    </source>
</evidence>
<accession>A0ABT8FJD1</accession>
<dbReference type="Gene3D" id="2.60.40.10">
    <property type="entry name" value="Immunoglobulins"/>
    <property type="match status" value="2"/>
</dbReference>
<dbReference type="Proteomes" id="UP001168620">
    <property type="component" value="Unassembled WGS sequence"/>
</dbReference>
<sequence length="1006" mass="103345">MPTRSRLAALGVATLATASLTATTAVLPSGPAHAFTYVTDAQGTAWGIQDSAPPGADTGSIRATQEGTGVQAPYSTMLNGYAGIRVTVDGPARHRFDGALLRGFGLVEDGAGHFESTRAVALEGVHVTHTVDVVEEEGYGRWLDTLTNTTGRPLTVEVAFGGQTGYGATGTNASAVVASSSGDAALDTADTWTATASGAGAAGSTWQGPTATVVGEFDRTGTWLRNTFTEAYSATGHAANYPAYVNTLTLAPGTSASLVRFVAVGGRVTAATAAAELAEVTGRAADLVAEPDLEGLSAEEVASIVNLDGVGGGAPVTVAQPPAAVEPAQVTSVGYDVVDKTIAELQADMEAGVTTSVEITQAYLDRIAAYDEGPFAFNAYTTVAADALDKAAAADAARAAGRMGALLGIPIAVKDLYDTADMPTTNGSLTFEDFRPAEDAYQVAKLREAGAIIIGKASMEEYATSGSYSDNAFGTVWNAFDPSRSALASSGGSAVATATSMAAAGLGSQTGDSLYAPASAASLVTLRGTDGMQSDRGVMPLSWLQDYAGAMTRSVSDLADILNVVSGTDPENPETAEADAHRPEDWRTVLDADALQGKRIGYVPSAWVDPYGTSTVIDASVAARQQLATAGAELVAVADSPVAPTRPNVDVNWEGWARYLASHPELDMDSPADVVCSQLKLPYTTYDPSFCEGKRRMTEAEVAAWRGYRKDYQANIDAWMDANDLDAVVYPGLLSEISLNDGGGNRSSFGRRDTPSGGSGVPTVAFPAGTDANGAPVGIQLMGRAWSDAELVGYAYAFEQVADGHVAPGTAPALAERSAPALTVKGGTTKVAYGKPATLAVRLRAGGPAPTGTISLRTGGRVLAFAAVAGTTAKVRLPARSLRPGLHRLTVRYSGDSRYAATSAVVKVRVAKATSRTKARVTPKTVTRGARPKVTVTVTGASGVKPTGTVKVVAAGKTRVLTLKAGTATVRLAPFTKTGRVPVKVVYVGSNTLARSTATAYVRARG</sequence>
<protein>
    <submittedName>
        <fullName evidence="4">Amidase family protein</fullName>
    </submittedName>
</protein>
<reference evidence="4" key="1">
    <citation type="submission" date="2023-06" db="EMBL/GenBank/DDBJ databases">
        <title>Draft genome sequence of Nocardioides sp. SOB77.</title>
        <authorList>
            <person name="Zhang G."/>
        </authorList>
    </citation>
    <scope>NUCLEOTIDE SEQUENCE</scope>
    <source>
        <strain evidence="4">SOB77</strain>
    </source>
</reference>
<feature type="chain" id="PRO_5046234204" evidence="1">
    <location>
        <begin position="35"/>
        <end position="1006"/>
    </location>
</feature>
<feature type="signal peptide" evidence="1">
    <location>
        <begin position="1"/>
        <end position="34"/>
    </location>
</feature>
<dbReference type="RefSeq" id="WP_300953592.1">
    <property type="nucleotide sequence ID" value="NZ_JAUHJQ010000007.1"/>
</dbReference>
<dbReference type="Pfam" id="PF01425">
    <property type="entry name" value="Amidase"/>
    <property type="match status" value="1"/>
</dbReference>
<dbReference type="InterPro" id="IPR006311">
    <property type="entry name" value="TAT_signal"/>
</dbReference>
<comment type="caution">
    <text evidence="4">The sequence shown here is derived from an EMBL/GenBank/DDBJ whole genome shotgun (WGS) entry which is preliminary data.</text>
</comment>
<keyword evidence="1" id="KW-0732">Signal</keyword>
<dbReference type="Gene3D" id="3.90.1300.10">
    <property type="entry name" value="Amidase signature (AS) domain"/>
    <property type="match status" value="1"/>
</dbReference>
<feature type="domain" description="Amidase" evidence="2">
    <location>
        <begin position="358"/>
        <end position="791"/>
    </location>
</feature>
<keyword evidence="5" id="KW-1185">Reference proteome</keyword>
<feature type="domain" description="Bacterial Ig-like" evidence="3">
    <location>
        <begin position="828"/>
        <end position="910"/>
    </location>
</feature>
<dbReference type="InterPro" id="IPR023631">
    <property type="entry name" value="Amidase_dom"/>
</dbReference>
<proteinExistence type="predicted"/>
<dbReference type="InterPro" id="IPR013783">
    <property type="entry name" value="Ig-like_fold"/>
</dbReference>
<dbReference type="InterPro" id="IPR032109">
    <property type="entry name" value="Big_3_5"/>
</dbReference>
<dbReference type="InterPro" id="IPR036928">
    <property type="entry name" value="AS_sf"/>
</dbReference>
<organism evidence="4 5">
    <name type="scientific">Nocardioides oceani</name>
    <dbReference type="NCBI Taxonomy" id="3058369"/>
    <lineage>
        <taxon>Bacteria</taxon>
        <taxon>Bacillati</taxon>
        <taxon>Actinomycetota</taxon>
        <taxon>Actinomycetes</taxon>
        <taxon>Propionibacteriales</taxon>
        <taxon>Nocardioidaceae</taxon>
        <taxon>Nocardioides</taxon>
    </lineage>
</organism>